<evidence type="ECO:0000313" key="6">
    <source>
        <dbReference type="EMBL" id="CAJ1061541.1"/>
    </source>
</evidence>
<evidence type="ECO:0000256" key="2">
    <source>
        <dbReference type="ARBA" id="ARBA00022553"/>
    </source>
</evidence>
<feature type="region of interest" description="Disordered" evidence="5">
    <location>
        <begin position="307"/>
        <end position="329"/>
    </location>
</feature>
<accession>A0AAV1FKR0</accession>
<dbReference type="AlphaFoldDB" id="A0AAV1FKR0"/>
<dbReference type="InterPro" id="IPR011680">
    <property type="entry name" value="FEZ"/>
</dbReference>
<protein>
    <submittedName>
        <fullName evidence="6">Fasciculation and elongation protein zeta-2 isoform X1</fullName>
    </submittedName>
</protein>
<dbReference type="Pfam" id="PF07763">
    <property type="entry name" value="FEZ"/>
    <property type="match status" value="1"/>
</dbReference>
<dbReference type="EMBL" id="OY660871">
    <property type="protein sequence ID" value="CAJ1061541.1"/>
    <property type="molecule type" value="Genomic_DNA"/>
</dbReference>
<dbReference type="GO" id="GO:0030424">
    <property type="term" value="C:axon"/>
    <property type="evidence" value="ECO:0007669"/>
    <property type="project" value="TreeGrafter"/>
</dbReference>
<organism evidence="6 7">
    <name type="scientific">Xyrichtys novacula</name>
    <name type="common">Pearly razorfish</name>
    <name type="synonym">Hemipteronotus novacula</name>
    <dbReference type="NCBI Taxonomy" id="13765"/>
    <lineage>
        <taxon>Eukaryota</taxon>
        <taxon>Metazoa</taxon>
        <taxon>Chordata</taxon>
        <taxon>Craniata</taxon>
        <taxon>Vertebrata</taxon>
        <taxon>Euteleostomi</taxon>
        <taxon>Actinopterygii</taxon>
        <taxon>Neopterygii</taxon>
        <taxon>Teleostei</taxon>
        <taxon>Neoteleostei</taxon>
        <taxon>Acanthomorphata</taxon>
        <taxon>Eupercaria</taxon>
        <taxon>Labriformes</taxon>
        <taxon>Labridae</taxon>
        <taxon>Xyrichtys</taxon>
    </lineage>
</organism>
<keyword evidence="3 4" id="KW-0175">Coiled coil</keyword>
<keyword evidence="2" id="KW-0597">Phosphoprotein</keyword>
<dbReference type="PANTHER" id="PTHR12394">
    <property type="entry name" value="ZYGIN"/>
    <property type="match status" value="1"/>
</dbReference>
<evidence type="ECO:0000256" key="3">
    <source>
        <dbReference type="ARBA" id="ARBA00023054"/>
    </source>
</evidence>
<keyword evidence="7" id="KW-1185">Reference proteome</keyword>
<proteinExistence type="inferred from homology"/>
<evidence type="ECO:0000256" key="4">
    <source>
        <dbReference type="SAM" id="Coils"/>
    </source>
</evidence>
<dbReference type="Proteomes" id="UP001178508">
    <property type="component" value="Chromosome 8"/>
</dbReference>
<sequence>MAAPIAHFDEDWPIFSDRNMVADQRLLLPQKGRAALTAAGGEEAAAALQLLPGEGDDDDDIPDLHDVSFSPGGTGVFRSIEDLVNDFDEKLSVCFQNFDAKTDSIAPVSVLGEDTLLETDEIWNALTSNYGCVMPVDWKKSRTCSLHIPTFNLEEKPKKADVAVELSDDEELREQLDMHSIIVSSLAEEPLFTAEQVIEEIEEMMQDSPDTEAAHNPSQSDLSMLSLDVQRVTSSPSFEKKVRTLSIAELNERLEETETNIRRFSEELVQQLALRDELDFEKEVKNSFISALIDVQNRQKEHRELLKKKKKLKSGAGASQSQGEKTAGSRFSMEGLSSVIQNSFRQTFGSGCTERQYLTTVIPYEKKGHPPSLEDLQILTKILLAMRDDSDKVPSLLTDYILKVLCPT</sequence>
<dbReference type="PANTHER" id="PTHR12394:SF11">
    <property type="entry name" value="FASCICULATION AND ELONGATION PROTEIN ZETA-2"/>
    <property type="match status" value="1"/>
</dbReference>
<evidence type="ECO:0000256" key="1">
    <source>
        <dbReference type="ARBA" id="ARBA00006788"/>
    </source>
</evidence>
<name>A0AAV1FKR0_XYRNO</name>
<gene>
    <name evidence="6" type="ORF">XNOV1_A021343</name>
</gene>
<dbReference type="GO" id="GO:0005737">
    <property type="term" value="C:cytoplasm"/>
    <property type="evidence" value="ECO:0007669"/>
    <property type="project" value="TreeGrafter"/>
</dbReference>
<evidence type="ECO:0000313" key="7">
    <source>
        <dbReference type="Proteomes" id="UP001178508"/>
    </source>
</evidence>
<comment type="similarity">
    <text evidence="1">Belongs to the zygin family.</text>
</comment>
<reference evidence="6" key="1">
    <citation type="submission" date="2023-08" db="EMBL/GenBank/DDBJ databases">
        <authorList>
            <person name="Alioto T."/>
            <person name="Alioto T."/>
            <person name="Gomez Garrido J."/>
        </authorList>
    </citation>
    <scope>NUCLEOTIDE SEQUENCE</scope>
</reference>
<evidence type="ECO:0000256" key="5">
    <source>
        <dbReference type="SAM" id="MobiDB-lite"/>
    </source>
</evidence>
<feature type="coiled-coil region" evidence="4">
    <location>
        <begin position="247"/>
        <end position="274"/>
    </location>
</feature>